<proteinExistence type="predicted"/>
<dbReference type="EMBL" id="RYFG02000092">
    <property type="protein sequence ID" value="TRW95124.1"/>
    <property type="molecule type" value="Genomic_DNA"/>
</dbReference>
<comment type="caution">
    <text evidence="2">The sequence shown here is derived from an EMBL/GenBank/DDBJ whole genome shotgun (WGS) entry which is preliminary data.</text>
</comment>
<dbReference type="PANTHER" id="PTHR43628">
    <property type="entry name" value="ACTIVATOR OF C KINASE PROTEIN 1-RELATED"/>
    <property type="match status" value="1"/>
</dbReference>
<evidence type="ECO:0000256" key="1">
    <source>
        <dbReference type="SAM" id="SignalP"/>
    </source>
</evidence>
<dbReference type="Proteomes" id="UP000733744">
    <property type="component" value="Unassembled WGS sequence"/>
</dbReference>
<dbReference type="InterPro" id="IPR011990">
    <property type="entry name" value="TPR-like_helical_dom_sf"/>
</dbReference>
<dbReference type="InterPro" id="IPR052945">
    <property type="entry name" value="Mitotic_Regulator"/>
</dbReference>
<dbReference type="PROSITE" id="PS51257">
    <property type="entry name" value="PROKAR_LIPOPROTEIN"/>
    <property type="match status" value="1"/>
</dbReference>
<evidence type="ECO:0000313" key="2">
    <source>
        <dbReference type="EMBL" id="TRW95124.1"/>
    </source>
</evidence>
<dbReference type="InterPro" id="IPR006597">
    <property type="entry name" value="Sel1-like"/>
</dbReference>
<dbReference type="Gene3D" id="1.25.40.10">
    <property type="entry name" value="Tetratricopeptide repeat domain"/>
    <property type="match status" value="1"/>
</dbReference>
<organism evidence="2 3">
    <name type="scientific">Candidatus Methylobacter oryzae</name>
    <dbReference type="NCBI Taxonomy" id="2497749"/>
    <lineage>
        <taxon>Bacteria</taxon>
        <taxon>Pseudomonadati</taxon>
        <taxon>Pseudomonadota</taxon>
        <taxon>Gammaproteobacteria</taxon>
        <taxon>Methylococcales</taxon>
        <taxon>Methylococcaceae</taxon>
        <taxon>Methylobacter</taxon>
    </lineage>
</organism>
<dbReference type="SMART" id="SM00671">
    <property type="entry name" value="SEL1"/>
    <property type="match status" value="1"/>
</dbReference>
<feature type="signal peptide" evidence="1">
    <location>
        <begin position="1"/>
        <end position="28"/>
    </location>
</feature>
<protein>
    <submittedName>
        <fullName evidence="2">SEL1-like repeat protein</fullName>
    </submittedName>
</protein>
<keyword evidence="3" id="KW-1185">Reference proteome</keyword>
<accession>A0ABY3CAK5</accession>
<name>A0ABY3CAK5_9GAMM</name>
<reference evidence="2 3" key="1">
    <citation type="journal article" date="2019" name="Antonie Van Leeuwenhoek">
        <title>Description of 'Ca. Methylobacter oryzae' KRF1, a novel species from the environmentally important Methylobacter clade 2.</title>
        <authorList>
            <person name="Khatri K."/>
            <person name="Mohite J.A."/>
            <person name="Pandit P.S."/>
            <person name="Bahulikar R."/>
            <person name="Rahalkar M.C."/>
        </authorList>
    </citation>
    <scope>NUCLEOTIDE SEQUENCE [LARGE SCALE GENOMIC DNA]</scope>
    <source>
        <strain evidence="2 3">KRF1</strain>
    </source>
</reference>
<gene>
    <name evidence="2" type="ORF">EKO24_010380</name>
</gene>
<dbReference type="SUPFAM" id="SSF81901">
    <property type="entry name" value="HCP-like"/>
    <property type="match status" value="1"/>
</dbReference>
<dbReference type="Pfam" id="PF08238">
    <property type="entry name" value="Sel1"/>
    <property type="match status" value="1"/>
</dbReference>
<dbReference type="RefSeq" id="WP_127029738.1">
    <property type="nucleotide sequence ID" value="NZ_RYFG02000092.1"/>
</dbReference>
<dbReference type="PANTHER" id="PTHR43628:SF1">
    <property type="entry name" value="CHITIN SYNTHASE REGULATORY FACTOR 2-RELATED"/>
    <property type="match status" value="1"/>
</dbReference>
<sequence>MTLHHKRLPFIAIVITTAALLAACTEKAADNTRPETKKAVPPVATVTESKIAQWTKEAKAGDPDAQYNLAYIYENGLGVPKDEAKALELYQQAAAQGNSAAQDNIDALGSPK</sequence>
<keyword evidence="1" id="KW-0732">Signal</keyword>
<evidence type="ECO:0000313" key="3">
    <source>
        <dbReference type="Proteomes" id="UP000733744"/>
    </source>
</evidence>
<feature type="chain" id="PRO_5047272022" evidence="1">
    <location>
        <begin position="29"/>
        <end position="112"/>
    </location>
</feature>